<gene>
    <name evidence="1" type="ORF">FHS09_002593</name>
</gene>
<comment type="caution">
    <text evidence="1">The sequence shown here is derived from an EMBL/GenBank/DDBJ whole genome shotgun (WGS) entry which is preliminary data.</text>
</comment>
<dbReference type="AlphaFoldDB" id="A0A7W4Z9E8"/>
<reference evidence="1 2" key="1">
    <citation type="submission" date="2020-08" db="EMBL/GenBank/DDBJ databases">
        <title>Genomic Encyclopedia of Type Strains, Phase III (KMG-III): the genomes of soil and plant-associated and newly described type strains.</title>
        <authorList>
            <person name="Whitman W."/>
        </authorList>
    </citation>
    <scope>NUCLEOTIDE SEQUENCE [LARGE SCALE GENOMIC DNA]</scope>
    <source>
        <strain evidence="1 2">CECT 8799</strain>
    </source>
</reference>
<keyword evidence="2" id="KW-1185">Reference proteome</keyword>
<evidence type="ECO:0000313" key="2">
    <source>
        <dbReference type="Proteomes" id="UP000535937"/>
    </source>
</evidence>
<evidence type="ECO:0000313" key="1">
    <source>
        <dbReference type="EMBL" id="MBB3061753.1"/>
    </source>
</evidence>
<sequence length="33" mass="3740">MAVRIINEIENISPVVYDVSRPSARLPAYLPKK</sequence>
<dbReference type="EMBL" id="JACHWZ010000011">
    <property type="protein sequence ID" value="MBB3061753.1"/>
    <property type="molecule type" value="Genomic_DNA"/>
</dbReference>
<protein>
    <submittedName>
        <fullName evidence="1">GMP synthase PP-ATPase subunit</fullName>
    </submittedName>
</protein>
<name>A0A7W4Z9E8_9GAMM</name>
<accession>A0A7W4Z9E8</accession>
<organism evidence="1 2">
    <name type="scientific">Microbulbifer rhizosphaerae</name>
    <dbReference type="NCBI Taxonomy" id="1562603"/>
    <lineage>
        <taxon>Bacteria</taxon>
        <taxon>Pseudomonadati</taxon>
        <taxon>Pseudomonadota</taxon>
        <taxon>Gammaproteobacteria</taxon>
        <taxon>Cellvibrionales</taxon>
        <taxon>Microbulbiferaceae</taxon>
        <taxon>Microbulbifer</taxon>
    </lineage>
</organism>
<proteinExistence type="predicted"/>
<dbReference type="Proteomes" id="UP000535937">
    <property type="component" value="Unassembled WGS sequence"/>
</dbReference>